<dbReference type="SMART" id="SM01091">
    <property type="entry name" value="CorC_HlyC"/>
    <property type="match status" value="1"/>
</dbReference>
<evidence type="ECO:0000259" key="9">
    <source>
        <dbReference type="PROSITE" id="PS51371"/>
    </source>
</evidence>
<dbReference type="Gene3D" id="3.10.580.10">
    <property type="entry name" value="CBS-domain"/>
    <property type="match status" value="1"/>
</dbReference>
<feature type="domain" description="CBS" evidence="9">
    <location>
        <begin position="67"/>
        <end position="128"/>
    </location>
</feature>
<dbReference type="SUPFAM" id="SSF56176">
    <property type="entry name" value="FAD-binding/transporter-associated domain-like"/>
    <property type="match status" value="1"/>
</dbReference>
<keyword evidence="6" id="KW-0170">Cobalt</keyword>
<evidence type="ECO:0000256" key="5">
    <source>
        <dbReference type="ARBA" id="ARBA00023122"/>
    </source>
</evidence>
<reference evidence="10" key="1">
    <citation type="submission" date="2018-05" db="EMBL/GenBank/DDBJ databases">
        <authorList>
            <person name="Lanie J.A."/>
            <person name="Ng W.-L."/>
            <person name="Kazmierczak K.M."/>
            <person name="Andrzejewski T.M."/>
            <person name="Davidsen T.M."/>
            <person name="Wayne K.J."/>
            <person name="Tettelin H."/>
            <person name="Glass J.I."/>
            <person name="Rusch D."/>
            <person name="Podicherti R."/>
            <person name="Tsui H.-C.T."/>
            <person name="Winkler M.E."/>
        </authorList>
    </citation>
    <scope>NUCLEOTIDE SEQUENCE</scope>
</reference>
<protein>
    <recommendedName>
        <fullName evidence="8">Magnesium and cobalt efflux protein CorC</fullName>
    </recommendedName>
</protein>
<dbReference type="SUPFAM" id="SSF54631">
    <property type="entry name" value="CBS-domain pair"/>
    <property type="match status" value="1"/>
</dbReference>
<keyword evidence="4" id="KW-0460">Magnesium</keyword>
<comment type="similarity">
    <text evidence="1">Belongs to the UPF0053 family.</text>
</comment>
<dbReference type="InterPro" id="IPR054115">
    <property type="entry name" value="CorC_N"/>
</dbReference>
<name>A0A381VZQ0_9ZZZZ</name>
<keyword evidence="5" id="KW-0129">CBS domain</keyword>
<proteinExistence type="inferred from homology"/>
<dbReference type="InterPro" id="IPR000644">
    <property type="entry name" value="CBS_dom"/>
</dbReference>
<dbReference type="Pfam" id="PF21917">
    <property type="entry name" value="NMB0537_N"/>
    <property type="match status" value="1"/>
</dbReference>
<evidence type="ECO:0000313" key="10">
    <source>
        <dbReference type="EMBL" id="SVA45714.1"/>
    </source>
</evidence>
<evidence type="ECO:0000256" key="4">
    <source>
        <dbReference type="ARBA" id="ARBA00022842"/>
    </source>
</evidence>
<dbReference type="AlphaFoldDB" id="A0A381VZQ0"/>
<dbReference type="InterPro" id="IPR005170">
    <property type="entry name" value="Transptr-assoc_dom"/>
</dbReference>
<dbReference type="FunFam" id="3.10.580.10:FF:000002">
    <property type="entry name" value="Magnesium/cobalt efflux protein CorC"/>
    <property type="match status" value="1"/>
</dbReference>
<evidence type="ECO:0000256" key="3">
    <source>
        <dbReference type="ARBA" id="ARBA00022737"/>
    </source>
</evidence>
<accession>A0A381VZQ0</accession>
<dbReference type="CDD" id="cd04590">
    <property type="entry name" value="CBS_pair_CorC_HlyC_assoc"/>
    <property type="match status" value="1"/>
</dbReference>
<dbReference type="SMART" id="SM00116">
    <property type="entry name" value="CBS"/>
    <property type="match status" value="2"/>
</dbReference>
<keyword evidence="2" id="KW-0813">Transport</keyword>
<evidence type="ECO:0000256" key="1">
    <source>
        <dbReference type="ARBA" id="ARBA00006337"/>
    </source>
</evidence>
<evidence type="ECO:0000256" key="8">
    <source>
        <dbReference type="ARBA" id="ARBA00040729"/>
    </source>
</evidence>
<dbReference type="Pfam" id="PF03471">
    <property type="entry name" value="CorC_HlyC"/>
    <property type="match status" value="1"/>
</dbReference>
<dbReference type="Pfam" id="PF00571">
    <property type="entry name" value="CBS"/>
    <property type="match status" value="2"/>
</dbReference>
<dbReference type="GO" id="GO:0005886">
    <property type="term" value="C:plasma membrane"/>
    <property type="evidence" value="ECO:0007669"/>
    <property type="project" value="TreeGrafter"/>
</dbReference>
<feature type="domain" description="CBS" evidence="9">
    <location>
        <begin position="133"/>
        <end position="190"/>
    </location>
</feature>
<evidence type="ECO:0000256" key="2">
    <source>
        <dbReference type="ARBA" id="ARBA00022448"/>
    </source>
</evidence>
<evidence type="ECO:0000256" key="7">
    <source>
        <dbReference type="ARBA" id="ARBA00037273"/>
    </source>
</evidence>
<sequence>MQGESTESPRPSWYGRLRKLLKAEASSRDDLRELLRHSRWREVLDKNELAMLQGVLQVSQMQVRDVMVPRSHMVVLEHDAPMAELLRTIIDCGHSRFPVIGEDRDEVLGILLAKDVLRFFVESPGEQLDIEQSLRPATFIPESKRLNALLQEFRISRNHIAIVVDEYGGTAGLLTIEDVLEQIVGDIDDEHDPEEVEPIQKRDGNRYQVLALTRIEDFNEYFGVHMDDLAFDTVGGLVMHEFGRLPRRGENIAIGGIRFEVIQADQRRIHSFEIIRESEPVHSE</sequence>
<dbReference type="PANTHER" id="PTHR22777:SF27">
    <property type="entry name" value="MAGNESIUM AND COBALT EFFLUX PROTEIN CORC"/>
    <property type="match status" value="1"/>
</dbReference>
<dbReference type="InterPro" id="IPR016169">
    <property type="entry name" value="FAD-bd_PCMH_sub2"/>
</dbReference>
<organism evidence="10">
    <name type="scientific">marine metagenome</name>
    <dbReference type="NCBI Taxonomy" id="408172"/>
    <lineage>
        <taxon>unclassified sequences</taxon>
        <taxon>metagenomes</taxon>
        <taxon>ecological metagenomes</taxon>
    </lineage>
</organism>
<dbReference type="PANTHER" id="PTHR22777">
    <property type="entry name" value="HEMOLYSIN-RELATED"/>
    <property type="match status" value="1"/>
</dbReference>
<keyword evidence="3" id="KW-0677">Repeat</keyword>
<dbReference type="PROSITE" id="PS51371">
    <property type="entry name" value="CBS"/>
    <property type="match status" value="2"/>
</dbReference>
<dbReference type="EMBL" id="UINC01010260">
    <property type="protein sequence ID" value="SVA45714.1"/>
    <property type="molecule type" value="Genomic_DNA"/>
</dbReference>
<comment type="function">
    <text evidence="7">Plays a role in the transport of magnesium and cobalt ions.</text>
</comment>
<dbReference type="InterPro" id="IPR046342">
    <property type="entry name" value="CBS_dom_sf"/>
</dbReference>
<dbReference type="InterPro" id="IPR044751">
    <property type="entry name" value="Ion_transp-like_CBS"/>
</dbReference>
<dbReference type="InterPro" id="IPR036318">
    <property type="entry name" value="FAD-bd_PCMH-like_sf"/>
</dbReference>
<evidence type="ECO:0000256" key="6">
    <source>
        <dbReference type="ARBA" id="ARBA00023285"/>
    </source>
</evidence>
<gene>
    <name evidence="10" type="ORF">METZ01_LOCUS98568</name>
</gene>
<dbReference type="Gene3D" id="3.30.465.10">
    <property type="match status" value="1"/>
</dbReference>
<dbReference type="GO" id="GO:0050660">
    <property type="term" value="F:flavin adenine dinucleotide binding"/>
    <property type="evidence" value="ECO:0007669"/>
    <property type="project" value="InterPro"/>
</dbReference>